<dbReference type="EMBL" id="JBBPBF010000028">
    <property type="protein sequence ID" value="KAK7608556.1"/>
    <property type="molecule type" value="Genomic_DNA"/>
</dbReference>
<evidence type="ECO:0000313" key="2">
    <source>
        <dbReference type="Proteomes" id="UP001367316"/>
    </source>
</evidence>
<protein>
    <submittedName>
        <fullName evidence="1">Uncharacterized protein</fullName>
    </submittedName>
</protein>
<name>A0ABR1N006_9PEZI</name>
<organism evidence="1 2">
    <name type="scientific">Phyllosticta paracitricarpa</name>
    <dbReference type="NCBI Taxonomy" id="2016321"/>
    <lineage>
        <taxon>Eukaryota</taxon>
        <taxon>Fungi</taxon>
        <taxon>Dikarya</taxon>
        <taxon>Ascomycota</taxon>
        <taxon>Pezizomycotina</taxon>
        <taxon>Dothideomycetes</taxon>
        <taxon>Dothideomycetes incertae sedis</taxon>
        <taxon>Botryosphaeriales</taxon>
        <taxon>Phyllostictaceae</taxon>
        <taxon>Phyllosticta</taxon>
    </lineage>
</organism>
<proteinExistence type="predicted"/>
<comment type="caution">
    <text evidence="1">The sequence shown here is derived from an EMBL/GenBank/DDBJ whole genome shotgun (WGS) entry which is preliminary data.</text>
</comment>
<reference evidence="1 2" key="1">
    <citation type="submission" date="2024-04" db="EMBL/GenBank/DDBJ databases">
        <title>Phyllosticta paracitricarpa is synonymous to the EU quarantine fungus P. citricarpa based on phylogenomic analyses.</title>
        <authorList>
            <consortium name="Lawrence Berkeley National Laboratory"/>
            <person name="Van ingen-buijs V.A."/>
            <person name="Van westerhoven A.C."/>
            <person name="Haridas S."/>
            <person name="Skiadas P."/>
            <person name="Martin F."/>
            <person name="Groenewald J.Z."/>
            <person name="Crous P.W."/>
            <person name="Seidl M.F."/>
        </authorList>
    </citation>
    <scope>NUCLEOTIDE SEQUENCE [LARGE SCALE GENOMIC DNA]</scope>
    <source>
        <strain evidence="1 2">CBS 141358</strain>
    </source>
</reference>
<evidence type="ECO:0000313" key="1">
    <source>
        <dbReference type="EMBL" id="KAK7608556.1"/>
    </source>
</evidence>
<accession>A0ABR1N006</accession>
<gene>
    <name evidence="1" type="ORF">JOL62DRAFT_213086</name>
</gene>
<sequence>MRAPPRIQTIRKLEQRVLAYIITWMLYMTTVSAHCTRLRIDSLLGLLATGYIEAVRTTMKTTTTYIQDFLANVVPCATMSLIVPGKLIFPISHFMGHTVSYQASICNGITLPVTRKPFGGGSSSDSEENKTCR</sequence>
<keyword evidence="2" id="KW-1185">Reference proteome</keyword>
<dbReference type="Proteomes" id="UP001367316">
    <property type="component" value="Unassembled WGS sequence"/>
</dbReference>